<dbReference type="Proteomes" id="UP001164929">
    <property type="component" value="Chromosome 13"/>
</dbReference>
<feature type="compositionally biased region" description="Basic and acidic residues" evidence="1">
    <location>
        <begin position="51"/>
        <end position="74"/>
    </location>
</feature>
<name>A0AAD6LWX9_9ROSI</name>
<reference evidence="2" key="1">
    <citation type="journal article" date="2023" name="Mol. Ecol. Resour.">
        <title>Chromosome-level genome assembly of a triploid poplar Populus alba 'Berolinensis'.</title>
        <authorList>
            <person name="Chen S."/>
            <person name="Yu Y."/>
            <person name="Wang X."/>
            <person name="Wang S."/>
            <person name="Zhang T."/>
            <person name="Zhou Y."/>
            <person name="He R."/>
            <person name="Meng N."/>
            <person name="Wang Y."/>
            <person name="Liu W."/>
            <person name="Liu Z."/>
            <person name="Liu J."/>
            <person name="Guo Q."/>
            <person name="Huang H."/>
            <person name="Sederoff R.R."/>
            <person name="Wang G."/>
            <person name="Qu G."/>
            <person name="Chen S."/>
        </authorList>
    </citation>
    <scope>NUCLEOTIDE SEQUENCE</scope>
    <source>
        <strain evidence="2">SC-2020</strain>
    </source>
</reference>
<dbReference type="EMBL" id="JAQIZT010000013">
    <property type="protein sequence ID" value="KAJ6974823.1"/>
    <property type="molecule type" value="Genomic_DNA"/>
</dbReference>
<organism evidence="2 3">
    <name type="scientific">Populus alba x Populus x berolinensis</name>
    <dbReference type="NCBI Taxonomy" id="444605"/>
    <lineage>
        <taxon>Eukaryota</taxon>
        <taxon>Viridiplantae</taxon>
        <taxon>Streptophyta</taxon>
        <taxon>Embryophyta</taxon>
        <taxon>Tracheophyta</taxon>
        <taxon>Spermatophyta</taxon>
        <taxon>Magnoliopsida</taxon>
        <taxon>eudicotyledons</taxon>
        <taxon>Gunneridae</taxon>
        <taxon>Pentapetalae</taxon>
        <taxon>rosids</taxon>
        <taxon>fabids</taxon>
        <taxon>Malpighiales</taxon>
        <taxon>Salicaceae</taxon>
        <taxon>Saliceae</taxon>
        <taxon>Populus</taxon>
    </lineage>
</organism>
<accession>A0AAD6LWX9</accession>
<feature type="region of interest" description="Disordered" evidence="1">
    <location>
        <begin position="1"/>
        <end position="74"/>
    </location>
</feature>
<protein>
    <submittedName>
        <fullName evidence="2">Uncharacterized protein</fullName>
    </submittedName>
</protein>
<dbReference type="AlphaFoldDB" id="A0AAD6LWX9"/>
<evidence type="ECO:0000313" key="2">
    <source>
        <dbReference type="EMBL" id="KAJ6974823.1"/>
    </source>
</evidence>
<sequence>MAASSTNHYGQTWHTEARTRTLPLKPKAVLLNPARTGPEGRPGSWTGPGNTKDRGKEKKGHTRPDPGDPDRPGLEVRALLKSRQGRVYLVGVAEVWLRLVGVIEIWLMGGVIEARLWWERGRNL</sequence>
<keyword evidence="3" id="KW-1185">Reference proteome</keyword>
<evidence type="ECO:0000313" key="3">
    <source>
        <dbReference type="Proteomes" id="UP001164929"/>
    </source>
</evidence>
<evidence type="ECO:0000256" key="1">
    <source>
        <dbReference type="SAM" id="MobiDB-lite"/>
    </source>
</evidence>
<comment type="caution">
    <text evidence="2">The sequence shown here is derived from an EMBL/GenBank/DDBJ whole genome shotgun (WGS) entry which is preliminary data.</text>
</comment>
<feature type="compositionally biased region" description="Polar residues" evidence="1">
    <location>
        <begin position="1"/>
        <end position="14"/>
    </location>
</feature>
<proteinExistence type="predicted"/>
<gene>
    <name evidence="2" type="ORF">NC653_030840</name>
</gene>